<dbReference type="Proteomes" id="UP001388673">
    <property type="component" value="Unassembled WGS sequence"/>
</dbReference>
<reference evidence="7 8" key="1">
    <citation type="journal article" date="2024" name="bioRxiv">
        <title>Comparative genomics of Cryptococcus and Kwoniella reveals pathogenesis evolution and contrasting karyotype dynamics via intercentromeric recombination or chromosome fusion.</title>
        <authorList>
            <person name="Coelho M.A."/>
            <person name="David-Palma M."/>
            <person name="Shea T."/>
            <person name="Bowers K."/>
            <person name="McGinley-Smith S."/>
            <person name="Mohammad A.W."/>
            <person name="Gnirke A."/>
            <person name="Yurkov A.M."/>
            <person name="Nowrousian M."/>
            <person name="Sun S."/>
            <person name="Cuomo C.A."/>
            <person name="Heitman J."/>
        </authorList>
    </citation>
    <scope>NUCLEOTIDE SEQUENCE [LARGE SCALE GENOMIC DNA]</scope>
    <source>
        <strain evidence="7 8">CBS 13917</strain>
    </source>
</reference>
<dbReference type="GeneID" id="92179951"/>
<feature type="coiled-coil region" evidence="4">
    <location>
        <begin position="735"/>
        <end position="793"/>
    </location>
</feature>
<feature type="domain" description="RecF/RecN/SMC N-terminal" evidence="6">
    <location>
        <begin position="90"/>
        <end position="1104"/>
    </location>
</feature>
<evidence type="ECO:0000256" key="4">
    <source>
        <dbReference type="SAM" id="Coils"/>
    </source>
</evidence>
<organism evidence="7 8">
    <name type="scientific">Kwoniella newhampshirensis</name>
    <dbReference type="NCBI Taxonomy" id="1651941"/>
    <lineage>
        <taxon>Eukaryota</taxon>
        <taxon>Fungi</taxon>
        <taxon>Dikarya</taxon>
        <taxon>Basidiomycota</taxon>
        <taxon>Agaricomycotina</taxon>
        <taxon>Tremellomycetes</taxon>
        <taxon>Tremellales</taxon>
        <taxon>Cryptococcaceae</taxon>
        <taxon>Kwoniella</taxon>
    </lineage>
</organism>
<dbReference type="InterPro" id="IPR003395">
    <property type="entry name" value="RecF/RecN/SMC_N"/>
</dbReference>
<dbReference type="GO" id="GO:0000724">
    <property type="term" value="P:double-strand break repair via homologous recombination"/>
    <property type="evidence" value="ECO:0007669"/>
    <property type="project" value="TreeGrafter"/>
</dbReference>
<dbReference type="GO" id="GO:0005634">
    <property type="term" value="C:nucleus"/>
    <property type="evidence" value="ECO:0007669"/>
    <property type="project" value="TreeGrafter"/>
</dbReference>
<accession>A0AAW0YSI4</accession>
<feature type="compositionally biased region" description="Acidic residues" evidence="5">
    <location>
        <begin position="42"/>
        <end position="51"/>
    </location>
</feature>
<feature type="region of interest" description="Disordered" evidence="5">
    <location>
        <begin position="1"/>
        <end position="78"/>
    </location>
</feature>
<evidence type="ECO:0000256" key="5">
    <source>
        <dbReference type="SAM" id="MobiDB-lite"/>
    </source>
</evidence>
<gene>
    <name evidence="7" type="ORF">IAR55_002693</name>
</gene>
<dbReference type="SUPFAM" id="SSF52540">
    <property type="entry name" value="P-loop containing nucleoside triphosphate hydrolases"/>
    <property type="match status" value="2"/>
</dbReference>
<dbReference type="PANTHER" id="PTHR45916">
    <property type="entry name" value="STRUCTURAL MAINTENANCE OF CHROMOSOMES PROTEIN 5"/>
    <property type="match status" value="1"/>
</dbReference>
<feature type="coiled-coil region" evidence="4">
    <location>
        <begin position="945"/>
        <end position="979"/>
    </location>
</feature>
<keyword evidence="8" id="KW-1185">Reference proteome</keyword>
<evidence type="ECO:0000313" key="8">
    <source>
        <dbReference type="Proteomes" id="UP001388673"/>
    </source>
</evidence>
<dbReference type="PANTHER" id="PTHR45916:SF1">
    <property type="entry name" value="STRUCTURAL MAINTENANCE OF CHROMOSOMES PROTEIN 5"/>
    <property type="match status" value="1"/>
</dbReference>
<dbReference type="RefSeq" id="XP_066803307.1">
    <property type="nucleotide sequence ID" value="XM_066945806.1"/>
</dbReference>
<dbReference type="KEGG" id="kne:92179951"/>
<evidence type="ECO:0000256" key="1">
    <source>
        <dbReference type="ARBA" id="ARBA00010171"/>
    </source>
</evidence>
<dbReference type="AlphaFoldDB" id="A0AAW0YSI4"/>
<feature type="region of interest" description="Disordered" evidence="5">
    <location>
        <begin position="437"/>
        <end position="465"/>
    </location>
</feature>
<comment type="similarity">
    <text evidence="1">Belongs to the SMC family. SMC5 subfamily.</text>
</comment>
<keyword evidence="3 4" id="KW-0175">Coiled coil</keyword>
<dbReference type="Pfam" id="PF02463">
    <property type="entry name" value="SMC_N"/>
    <property type="match status" value="1"/>
</dbReference>
<dbReference type="GO" id="GO:0003697">
    <property type="term" value="F:single-stranded DNA binding"/>
    <property type="evidence" value="ECO:0007669"/>
    <property type="project" value="TreeGrafter"/>
</dbReference>
<sequence length="1157" mass="130822">MATGGNSSRQKRPAVLDSDDEDDPRLSVSPNKRRQVRKVVVDEDEDEDDELSANGEVNGEVDDEEDGEGTENRFRPEYERGDDGYVAGSITRIKMTNFMTYDHVEFSPGPHLNMILGPNGTGKSSIAAAIAIGLGFPPKVMGRAKELRAYVKQGCDEATVEIELKGRGGKRNTIIWRKISREHEKSDWKLNGEGTTRRDVLERVKSSGIQANNLCSFLPQDKVAEFAKMAPVTVLKETMRAAGDPRLTKWHELLVEKGAKSRELEASVETHTAARDRLQTQVDSLIPDVEHVQEREAREHQAEVLEHLVRAAEHRDLKKITTDLAKERDLAKKALEKMQAKRRPMRDLSEYWEAKVGKTDTKLRTIEEKYKDGLRNIRRLNTRCEEAASKGRDVDTELGQLRVRMERKENEKASMRARIQDAQAVMNEPREEIDAELREKGREKSDLQAKSRQKRQEIEAAGDEYEDNNRMFRDLNRELDELTQRQRVLENVEIQKENAARDFDGSINFLLDWLTKEGHNLDAPVHKPPMISVSVPNQAYAWQVEACTSVAQRKTFICTSRSDYDRLIKLNGTMYPPRMLKNGNGRRAEGGKVALHLAYVDVTDATVNPPPPCPRETIAELGFDGYAIDFVEADPAVIAFLCGNSRLHATAVTQRSSREINSGALLQHGVRTWVTRDDITRATQSNYGRREFVERTEAKTNAKAFNLVVDHDAVRRTVEEIAKKKKTKLDRETPHSAIKDKMDKLTEQRRDIERAINGVDSHMNELKLKAKRYNRAVLDMESCRDRLQRLENEPSAEAQRDKLKKEKLKHAKARLDPMEAYVTACDAIIDDCSALVSAGFAALQASINHAAISQRLNAGGERYERQQAALADAQERHAQAKIQSSQSWERLMSGLEGLSRSVRDAVGERIRNDLPPLVDLKDELQTLRAHLEMGVNISAAVVTRWEKLSKDLDVAKKQVEDEERDLNGMKRDIKKILDLFDPALEALVQAVSAKFAAAFQRVKCAGEVRIRRVEGDFASWGIEILVSYRDEDSLAILTGSHQSGGERSLATVTYLMSLSEMSRTPFSLVDEINQGMDQRAERAVHNQLVEVTCDADAGQYFLITPKLLTGLTYHPKMKVLIINNGTHLPDSREIKQRYGNLTACIKRYQQTHRITAH</sequence>
<evidence type="ECO:0000256" key="3">
    <source>
        <dbReference type="ARBA" id="ARBA00023054"/>
    </source>
</evidence>
<dbReference type="EMBL" id="JBCAWK010000005">
    <property type="protein sequence ID" value="KAK8858466.1"/>
    <property type="molecule type" value="Genomic_DNA"/>
</dbReference>
<dbReference type="Gene3D" id="3.40.50.300">
    <property type="entry name" value="P-loop containing nucleotide triphosphate hydrolases"/>
    <property type="match status" value="2"/>
</dbReference>
<feature type="compositionally biased region" description="Acidic residues" evidence="5">
    <location>
        <begin position="59"/>
        <end position="69"/>
    </location>
</feature>
<evidence type="ECO:0000259" key="6">
    <source>
        <dbReference type="Pfam" id="PF02463"/>
    </source>
</evidence>
<proteinExistence type="inferred from homology"/>
<feature type="compositionally biased region" description="Basic and acidic residues" evidence="5">
    <location>
        <begin position="437"/>
        <end position="458"/>
    </location>
</feature>
<name>A0AAW0YSI4_9TREE</name>
<protein>
    <recommendedName>
        <fullName evidence="2">Structural maintenance of chromosomes protein 5</fullName>
    </recommendedName>
</protein>
<evidence type="ECO:0000256" key="2">
    <source>
        <dbReference type="ARBA" id="ARBA00018687"/>
    </source>
</evidence>
<dbReference type="InterPro" id="IPR027417">
    <property type="entry name" value="P-loop_NTPase"/>
</dbReference>
<dbReference type="GO" id="GO:0030915">
    <property type="term" value="C:Smc5-Smc6 complex"/>
    <property type="evidence" value="ECO:0007669"/>
    <property type="project" value="TreeGrafter"/>
</dbReference>
<comment type="caution">
    <text evidence="7">The sequence shown here is derived from an EMBL/GenBank/DDBJ whole genome shotgun (WGS) entry which is preliminary data.</text>
</comment>
<evidence type="ECO:0000313" key="7">
    <source>
        <dbReference type="EMBL" id="KAK8858466.1"/>
    </source>
</evidence>